<name>A0A0D0ACC2_9AGAM</name>
<accession>A0A0D0ACC2</accession>
<evidence type="ECO:0000313" key="4">
    <source>
        <dbReference type="Proteomes" id="UP000054485"/>
    </source>
</evidence>
<feature type="compositionally biased region" description="Low complexity" evidence="1">
    <location>
        <begin position="202"/>
        <end position="216"/>
    </location>
</feature>
<feature type="compositionally biased region" description="Polar residues" evidence="1">
    <location>
        <begin position="303"/>
        <end position="315"/>
    </location>
</feature>
<dbReference type="EMBL" id="KN835142">
    <property type="protein sequence ID" value="KIK47885.1"/>
    <property type="molecule type" value="Genomic_DNA"/>
</dbReference>
<feature type="compositionally biased region" description="Low complexity" evidence="1">
    <location>
        <begin position="160"/>
        <end position="182"/>
    </location>
</feature>
<sequence length="386" mass="41857">MEQNPVYNPARSSFAIQIFSGTDVSHTTTVIIVVLCIVAGILILFSLFRFLYHRLARRSTPLPPVQPIAHYRKQWLTEFAERPTMSSAYSLSSRFSPSIGLSPAASDSSFLNVKYDQSSPSQSSLYLADKSDDHGVLPPVNDEEVLPTANPISNRTRRFSSSSSSSASSAPPSASVASHSPSQATLTTRMYSRRTGPASAMSSTSIRSRSSGRSTIVGAPHGPLSQVRLVLPAPLAPSLHPYMSGPEAGRLGVDAETSMRTTMVDMWAPMLHRSVSSDHIRPNSPAISATYRHGASPSKPRQRTSSCHTPSSSFYPSAIGSPPVPPIPTQYKQPNGVPYVTQHEQDDSTRCPLTLSQSSLERSYTTQHEDRTENSRESPTASRLSN</sequence>
<dbReference type="InParanoid" id="A0A0D0ACC2"/>
<evidence type="ECO:0000313" key="3">
    <source>
        <dbReference type="EMBL" id="KIK47885.1"/>
    </source>
</evidence>
<feature type="compositionally biased region" description="Basic and acidic residues" evidence="1">
    <location>
        <begin position="367"/>
        <end position="376"/>
    </location>
</feature>
<dbReference type="AlphaFoldDB" id="A0A0D0ACC2"/>
<protein>
    <submittedName>
        <fullName evidence="3">Unplaced genomic scaffold CY34scaffold_11, whole genome shotgun sequence</fullName>
    </submittedName>
</protein>
<reference evidence="4" key="2">
    <citation type="submission" date="2015-01" db="EMBL/GenBank/DDBJ databases">
        <title>Evolutionary Origins and Diversification of the Mycorrhizal Mutualists.</title>
        <authorList>
            <consortium name="DOE Joint Genome Institute"/>
            <consortium name="Mycorrhizal Genomics Consortium"/>
            <person name="Kohler A."/>
            <person name="Kuo A."/>
            <person name="Nagy L.G."/>
            <person name="Floudas D."/>
            <person name="Copeland A."/>
            <person name="Barry K.W."/>
            <person name="Cichocki N."/>
            <person name="Veneault-Fourrey C."/>
            <person name="LaButti K."/>
            <person name="Lindquist E.A."/>
            <person name="Lipzen A."/>
            <person name="Lundell T."/>
            <person name="Morin E."/>
            <person name="Murat C."/>
            <person name="Riley R."/>
            <person name="Ohm R."/>
            <person name="Sun H."/>
            <person name="Tunlid A."/>
            <person name="Henrissat B."/>
            <person name="Grigoriev I.V."/>
            <person name="Hibbett D.S."/>
            <person name="Martin F."/>
        </authorList>
    </citation>
    <scope>NUCLEOTIDE SEQUENCE [LARGE SCALE GENOMIC DNA]</scope>
    <source>
        <strain evidence="4">UH-Slu-Lm8-n1</strain>
    </source>
</reference>
<organism evidence="3 4">
    <name type="scientific">Suillus luteus UH-Slu-Lm8-n1</name>
    <dbReference type="NCBI Taxonomy" id="930992"/>
    <lineage>
        <taxon>Eukaryota</taxon>
        <taxon>Fungi</taxon>
        <taxon>Dikarya</taxon>
        <taxon>Basidiomycota</taxon>
        <taxon>Agaricomycotina</taxon>
        <taxon>Agaricomycetes</taxon>
        <taxon>Agaricomycetidae</taxon>
        <taxon>Boletales</taxon>
        <taxon>Suillineae</taxon>
        <taxon>Suillaceae</taxon>
        <taxon>Suillus</taxon>
    </lineage>
</organism>
<keyword evidence="4" id="KW-1185">Reference proteome</keyword>
<feature type="compositionally biased region" description="Polar residues" evidence="1">
    <location>
        <begin position="354"/>
        <end position="366"/>
    </location>
</feature>
<evidence type="ECO:0000256" key="1">
    <source>
        <dbReference type="SAM" id="MobiDB-lite"/>
    </source>
</evidence>
<keyword evidence="2" id="KW-0812">Transmembrane</keyword>
<dbReference type="OrthoDB" id="3270653at2759"/>
<feature type="region of interest" description="Disordered" evidence="1">
    <location>
        <begin position="276"/>
        <end position="386"/>
    </location>
</feature>
<keyword evidence="2" id="KW-0472">Membrane</keyword>
<feature type="transmembrane region" description="Helical" evidence="2">
    <location>
        <begin position="30"/>
        <end position="52"/>
    </location>
</feature>
<keyword evidence="2" id="KW-1133">Transmembrane helix</keyword>
<gene>
    <name evidence="3" type="ORF">CY34DRAFT_798757</name>
</gene>
<proteinExistence type="predicted"/>
<reference evidence="3 4" key="1">
    <citation type="submission" date="2014-04" db="EMBL/GenBank/DDBJ databases">
        <authorList>
            <consortium name="DOE Joint Genome Institute"/>
            <person name="Kuo A."/>
            <person name="Ruytinx J."/>
            <person name="Rineau F."/>
            <person name="Colpaert J."/>
            <person name="Kohler A."/>
            <person name="Nagy L.G."/>
            <person name="Floudas D."/>
            <person name="Copeland A."/>
            <person name="Barry K.W."/>
            <person name="Cichocki N."/>
            <person name="Veneault-Fourrey C."/>
            <person name="LaButti K."/>
            <person name="Lindquist E.A."/>
            <person name="Lipzen A."/>
            <person name="Lundell T."/>
            <person name="Morin E."/>
            <person name="Murat C."/>
            <person name="Sun H."/>
            <person name="Tunlid A."/>
            <person name="Henrissat B."/>
            <person name="Grigoriev I.V."/>
            <person name="Hibbett D.S."/>
            <person name="Martin F."/>
            <person name="Nordberg H.P."/>
            <person name="Cantor M.N."/>
            <person name="Hua S.X."/>
        </authorList>
    </citation>
    <scope>NUCLEOTIDE SEQUENCE [LARGE SCALE GENOMIC DNA]</scope>
    <source>
        <strain evidence="3 4">UH-Slu-Lm8-n1</strain>
    </source>
</reference>
<dbReference type="Proteomes" id="UP000054485">
    <property type="component" value="Unassembled WGS sequence"/>
</dbReference>
<evidence type="ECO:0000256" key="2">
    <source>
        <dbReference type="SAM" id="Phobius"/>
    </source>
</evidence>
<feature type="compositionally biased region" description="Polar residues" evidence="1">
    <location>
        <begin position="377"/>
        <end position="386"/>
    </location>
</feature>
<dbReference type="HOGENOM" id="CLU_627069_0_0_1"/>
<feature type="region of interest" description="Disordered" evidence="1">
    <location>
        <begin position="123"/>
        <end position="221"/>
    </location>
</feature>